<dbReference type="OrthoDB" id="9802114at2"/>
<feature type="domain" description="CBS" evidence="3">
    <location>
        <begin position="9"/>
        <end position="67"/>
    </location>
</feature>
<dbReference type="InterPro" id="IPR051257">
    <property type="entry name" value="Diverse_CBS-Domain"/>
</dbReference>
<evidence type="ECO:0000313" key="5">
    <source>
        <dbReference type="Proteomes" id="UP000198836"/>
    </source>
</evidence>
<reference evidence="5" key="1">
    <citation type="submission" date="2016-10" db="EMBL/GenBank/DDBJ databases">
        <authorList>
            <person name="Varghese N."/>
            <person name="Submissions S."/>
        </authorList>
    </citation>
    <scope>NUCLEOTIDE SEQUENCE [LARGE SCALE GENOMIC DNA]</scope>
    <source>
        <strain evidence="5">DSM 18130</strain>
    </source>
</reference>
<dbReference type="PANTHER" id="PTHR43080:SF2">
    <property type="entry name" value="CBS DOMAIN-CONTAINING PROTEIN"/>
    <property type="match status" value="1"/>
</dbReference>
<dbReference type="SUPFAM" id="SSF54631">
    <property type="entry name" value="CBS-domain pair"/>
    <property type="match status" value="1"/>
</dbReference>
<feature type="domain" description="CBS" evidence="3">
    <location>
        <begin position="76"/>
        <end position="132"/>
    </location>
</feature>
<keyword evidence="1 2" id="KW-0129">CBS domain</keyword>
<sequence>MKSVKQLLDTKQSIIISVTENISVLDALKVMTEKNISAVLVMEDEQLSGIFTERDYARKIILQGKSSRDTLIKEVMTANPITIRLSDSIDHCMELMTDKHIRHLPIVENGEVKGMVSIGDVVKFIIADQKQTISQLESYISG</sequence>
<evidence type="ECO:0000256" key="1">
    <source>
        <dbReference type="ARBA" id="ARBA00023122"/>
    </source>
</evidence>
<protein>
    <submittedName>
        <fullName evidence="4">CBS domain-containing protein</fullName>
    </submittedName>
</protein>
<dbReference type="STRING" id="332999.SAMN04488511_11771"/>
<evidence type="ECO:0000256" key="2">
    <source>
        <dbReference type="PROSITE-ProRule" id="PRU00703"/>
    </source>
</evidence>
<dbReference type="InterPro" id="IPR046342">
    <property type="entry name" value="CBS_dom_sf"/>
</dbReference>
<accession>A0A1I0U039</accession>
<organism evidence="4 5">
    <name type="scientific">Pedobacter suwonensis</name>
    <dbReference type="NCBI Taxonomy" id="332999"/>
    <lineage>
        <taxon>Bacteria</taxon>
        <taxon>Pseudomonadati</taxon>
        <taxon>Bacteroidota</taxon>
        <taxon>Sphingobacteriia</taxon>
        <taxon>Sphingobacteriales</taxon>
        <taxon>Sphingobacteriaceae</taxon>
        <taxon>Pedobacter</taxon>
    </lineage>
</organism>
<dbReference type="CDD" id="cd04623">
    <property type="entry name" value="CBS_pair_bac_euk"/>
    <property type="match status" value="1"/>
</dbReference>
<dbReference type="SMART" id="SM00116">
    <property type="entry name" value="CBS"/>
    <property type="match status" value="2"/>
</dbReference>
<dbReference type="Gene3D" id="3.10.580.10">
    <property type="entry name" value="CBS-domain"/>
    <property type="match status" value="1"/>
</dbReference>
<keyword evidence="5" id="KW-1185">Reference proteome</keyword>
<dbReference type="InterPro" id="IPR044725">
    <property type="entry name" value="CBSX3_CBS_dom"/>
</dbReference>
<proteinExistence type="predicted"/>
<dbReference type="Proteomes" id="UP000198836">
    <property type="component" value="Unassembled WGS sequence"/>
</dbReference>
<evidence type="ECO:0000313" key="4">
    <source>
        <dbReference type="EMBL" id="SFA57280.1"/>
    </source>
</evidence>
<dbReference type="RefSeq" id="WP_090986650.1">
    <property type="nucleotide sequence ID" value="NZ_FOJM01000017.1"/>
</dbReference>
<gene>
    <name evidence="4" type="ORF">SAMN04488511_11771</name>
</gene>
<dbReference type="PROSITE" id="PS51371">
    <property type="entry name" value="CBS"/>
    <property type="match status" value="2"/>
</dbReference>
<name>A0A1I0U039_9SPHI</name>
<dbReference type="PANTHER" id="PTHR43080">
    <property type="entry name" value="CBS DOMAIN-CONTAINING PROTEIN CBSX3, MITOCHONDRIAL"/>
    <property type="match status" value="1"/>
</dbReference>
<evidence type="ECO:0000259" key="3">
    <source>
        <dbReference type="PROSITE" id="PS51371"/>
    </source>
</evidence>
<dbReference type="EMBL" id="FOJM01000017">
    <property type="protein sequence ID" value="SFA57280.1"/>
    <property type="molecule type" value="Genomic_DNA"/>
</dbReference>
<dbReference type="InterPro" id="IPR000644">
    <property type="entry name" value="CBS_dom"/>
</dbReference>
<dbReference type="Pfam" id="PF00571">
    <property type="entry name" value="CBS"/>
    <property type="match status" value="2"/>
</dbReference>
<dbReference type="AlphaFoldDB" id="A0A1I0U039"/>